<dbReference type="AlphaFoldDB" id="A0A4P6UVK6"/>
<dbReference type="Pfam" id="PF07070">
    <property type="entry name" value="Spo0M"/>
    <property type="match status" value="1"/>
</dbReference>
<name>A0A4P6UVK6_9BACL</name>
<dbReference type="PANTHER" id="PTHR40053:SF1">
    <property type="entry name" value="SPORULATION-CONTROL PROTEIN SPO0M"/>
    <property type="match status" value="1"/>
</dbReference>
<accession>A0A4P6UVK6</accession>
<dbReference type="InterPro" id="IPR009776">
    <property type="entry name" value="Spore_0_M"/>
</dbReference>
<organism evidence="1 2">
    <name type="scientific">Ureibacillus thermophilus</name>
    <dbReference type="NCBI Taxonomy" id="367743"/>
    <lineage>
        <taxon>Bacteria</taxon>
        <taxon>Bacillati</taxon>
        <taxon>Bacillota</taxon>
        <taxon>Bacilli</taxon>
        <taxon>Bacillales</taxon>
        <taxon>Caryophanaceae</taxon>
        <taxon>Ureibacillus</taxon>
    </lineage>
</organism>
<keyword evidence="2" id="KW-1185">Reference proteome</keyword>
<dbReference type="KEGG" id="uth:DKZ56_10845"/>
<dbReference type="PANTHER" id="PTHR40053">
    <property type="entry name" value="SPORULATION-CONTROL PROTEIN SPO0M"/>
    <property type="match status" value="1"/>
</dbReference>
<dbReference type="EMBL" id="CP036528">
    <property type="protein sequence ID" value="QBK26321.1"/>
    <property type="molecule type" value="Genomic_DNA"/>
</dbReference>
<gene>
    <name evidence="1" type="ORF">DKZ56_10845</name>
</gene>
<evidence type="ECO:0000313" key="2">
    <source>
        <dbReference type="Proteomes" id="UP000291151"/>
    </source>
</evidence>
<evidence type="ECO:0000313" key="1">
    <source>
        <dbReference type="EMBL" id="QBK26321.1"/>
    </source>
</evidence>
<dbReference type="RefSeq" id="WP_208650012.1">
    <property type="nucleotide sequence ID" value="NZ_CP036528.1"/>
</dbReference>
<dbReference type="Proteomes" id="UP000291151">
    <property type="component" value="Chromosome"/>
</dbReference>
<proteinExistence type="predicted"/>
<protein>
    <submittedName>
        <fullName evidence="1">Sporulation protein</fullName>
    </submittedName>
</protein>
<sequence>MSFFNKMLASLGIGSAKVDTQLEKSSYSAGETVRGEVEVYGGNVEQRIHTIYFTLYTTYIKEIDDRKVTVPYAFYKFKISDPFTIQANEVKIIPFSFKLPVDTPLTIGSTRVWVKTELDIQSGVDSTDKDYMEVRPSRLASRVLEAVQNLGFRLRKAENEQVSLRYRRNYPFIQEFEFVPISGPFRGRLDELEIAFLAQQEGAVELLLEVDRKARGLGGLFAEMLDIDESLVRVTITEADYNRVEDKLQQIISRYV</sequence>
<reference evidence="1 2" key="1">
    <citation type="submission" date="2019-02" db="EMBL/GenBank/DDBJ databases">
        <title>Ureibacillus thermophilus.</title>
        <authorList>
            <person name="Sunny J.S."/>
            <person name="Natarajan A."/>
            <person name="Saleena L.M."/>
        </authorList>
    </citation>
    <scope>NUCLEOTIDE SEQUENCE [LARGE SCALE GENOMIC DNA]</scope>
    <source>
        <strain evidence="1 2">LM102</strain>
    </source>
</reference>